<name>A0ABP8CS53_9FLAO</name>
<sequence length="175" mass="18884">MLVSLSVLVACSSNNSDDFNEPNDLSGAYLTAKVNGEDFVVEGNSILTGVYAQLVESNSVFVFGIGATTFDDGFNARVVSLALGGLDFDMVVAGGEYYAQQGDLTVAGYYNEQNTNDTYLSSESNMEAYVKITAIDKINRVVSGEFQFVSIDDDNSNITYAVTDGVFNEIEYVTE</sequence>
<evidence type="ECO:0008006" key="3">
    <source>
        <dbReference type="Google" id="ProtNLM"/>
    </source>
</evidence>
<comment type="caution">
    <text evidence="1">The sequence shown here is derived from an EMBL/GenBank/DDBJ whole genome shotgun (WGS) entry which is preliminary data.</text>
</comment>
<dbReference type="Proteomes" id="UP001501682">
    <property type="component" value="Unassembled WGS sequence"/>
</dbReference>
<protein>
    <recommendedName>
        <fullName evidence="3">Lipoprotein</fullName>
    </recommendedName>
</protein>
<reference evidence="2" key="1">
    <citation type="journal article" date="2019" name="Int. J. Syst. Evol. Microbiol.">
        <title>The Global Catalogue of Microorganisms (GCM) 10K type strain sequencing project: providing services to taxonomists for standard genome sequencing and annotation.</title>
        <authorList>
            <consortium name="The Broad Institute Genomics Platform"/>
            <consortium name="The Broad Institute Genome Sequencing Center for Infectious Disease"/>
            <person name="Wu L."/>
            <person name="Ma J."/>
        </authorList>
    </citation>
    <scope>NUCLEOTIDE SEQUENCE [LARGE SCALE GENOMIC DNA]</scope>
    <source>
        <strain evidence="2">JCM 17633</strain>
    </source>
</reference>
<proteinExistence type="predicted"/>
<evidence type="ECO:0000313" key="2">
    <source>
        <dbReference type="Proteomes" id="UP001501682"/>
    </source>
</evidence>
<keyword evidence="2" id="KW-1185">Reference proteome</keyword>
<organism evidence="1 2">
    <name type="scientific">Winogradskyella damuponensis</name>
    <dbReference type="NCBI Taxonomy" id="943939"/>
    <lineage>
        <taxon>Bacteria</taxon>
        <taxon>Pseudomonadati</taxon>
        <taxon>Bacteroidota</taxon>
        <taxon>Flavobacteriia</taxon>
        <taxon>Flavobacteriales</taxon>
        <taxon>Flavobacteriaceae</taxon>
        <taxon>Winogradskyella</taxon>
    </lineage>
</organism>
<gene>
    <name evidence="1" type="ORF">GCM10022292_14300</name>
</gene>
<dbReference type="EMBL" id="BAABCB010000015">
    <property type="protein sequence ID" value="GAA4242746.1"/>
    <property type="molecule type" value="Genomic_DNA"/>
</dbReference>
<evidence type="ECO:0000313" key="1">
    <source>
        <dbReference type="EMBL" id="GAA4242746.1"/>
    </source>
</evidence>
<accession>A0ABP8CS53</accession>